<dbReference type="Pfam" id="PF08213">
    <property type="entry name" value="COX24_C"/>
    <property type="match status" value="1"/>
</dbReference>
<dbReference type="Proteomes" id="UP001165120">
    <property type="component" value="Unassembled WGS sequence"/>
</dbReference>
<reference evidence="2" key="1">
    <citation type="submission" date="2023-04" db="EMBL/GenBank/DDBJ databases">
        <title>Candida boidinii NBRC 10035.</title>
        <authorList>
            <person name="Ichikawa N."/>
            <person name="Sato H."/>
            <person name="Tonouchi N."/>
        </authorList>
    </citation>
    <scope>NUCLEOTIDE SEQUENCE</scope>
    <source>
        <strain evidence="2">NBRC 10035</strain>
    </source>
</reference>
<protein>
    <submittedName>
        <fullName evidence="2">Unnamed protein product</fullName>
    </submittedName>
</protein>
<keyword evidence="3" id="KW-1185">Reference proteome</keyword>
<feature type="domain" description="Ribosomal protein mS38 C-terminal" evidence="1">
    <location>
        <begin position="112"/>
        <end position="145"/>
    </location>
</feature>
<accession>A0A9W6T477</accession>
<dbReference type="SMART" id="SM01155">
    <property type="entry name" value="DUF1713"/>
    <property type="match status" value="1"/>
</dbReference>
<evidence type="ECO:0000259" key="1">
    <source>
        <dbReference type="SMART" id="SM01155"/>
    </source>
</evidence>
<organism evidence="2 3">
    <name type="scientific">Candida boidinii</name>
    <name type="common">Yeast</name>
    <dbReference type="NCBI Taxonomy" id="5477"/>
    <lineage>
        <taxon>Eukaryota</taxon>
        <taxon>Fungi</taxon>
        <taxon>Dikarya</taxon>
        <taxon>Ascomycota</taxon>
        <taxon>Saccharomycotina</taxon>
        <taxon>Pichiomycetes</taxon>
        <taxon>Pichiales</taxon>
        <taxon>Pichiaceae</taxon>
        <taxon>Ogataea</taxon>
        <taxon>Ogataea/Candida clade</taxon>
    </lineage>
</organism>
<evidence type="ECO:0000313" key="2">
    <source>
        <dbReference type="EMBL" id="GME74577.1"/>
    </source>
</evidence>
<gene>
    <name evidence="2" type="ORF">Cboi02_000446200</name>
</gene>
<proteinExistence type="predicted"/>
<sequence length="145" mass="16532">MEHNTITQTQDRSFNFLETPTVEEVILKMFKFVPNIARRFASTVSHQVSMRQPLTNIILKPVLNATSAASPFVKVNNINNSSKLLTAVMEDINSINITKSDPLNTSNSNEFILTSVLRKRRLKMKKHKLRKRGKAQKALKIKFGH</sequence>
<evidence type="ECO:0000313" key="3">
    <source>
        <dbReference type="Proteomes" id="UP001165120"/>
    </source>
</evidence>
<comment type="caution">
    <text evidence="2">The sequence shown here is derived from an EMBL/GenBank/DDBJ whole genome shotgun (WGS) entry which is preliminary data.</text>
</comment>
<dbReference type="EMBL" id="BSXN01001809">
    <property type="protein sequence ID" value="GME74577.1"/>
    <property type="molecule type" value="Genomic_DNA"/>
</dbReference>
<dbReference type="InterPro" id="IPR013177">
    <property type="entry name" value="Ribosomal_mS38_C"/>
</dbReference>
<dbReference type="AlphaFoldDB" id="A0A9W6T477"/>
<name>A0A9W6T477_CANBO</name>